<dbReference type="GO" id="GO:0005667">
    <property type="term" value="C:transcription regulator complex"/>
    <property type="evidence" value="ECO:0007669"/>
    <property type="project" value="TreeGrafter"/>
</dbReference>
<protein>
    <submittedName>
        <fullName evidence="2">MADF domain-containing protein</fullName>
    </submittedName>
</protein>
<dbReference type="PROSITE" id="PS51029">
    <property type="entry name" value="MADF"/>
    <property type="match status" value="1"/>
</dbReference>
<sequence length="237" mass="28003">MEEEYLEDPLIEFVKVEGNNDFDHRFVNDAEIEDPNLLPRPKKIRKIVRYHTISNTGTRKVVQVKQFTRKNEVMSTMPMPYSNGIRKIAHIRQIAKNNDGVSTTSVPENYANRNIVKHLTSKREDEIRRKKRLIEAHHPNKEEKRYKKNMIPMSEEKTIALISRIEKEPCIWDRKHDNYRNKDIKEKAWNRVVGNTGIPLQILKAKWASILGSFRHYKSQHIKYQGGFRIIFSLKGN</sequence>
<dbReference type="InterPro" id="IPR006578">
    <property type="entry name" value="MADF-dom"/>
</dbReference>
<dbReference type="PANTHER" id="PTHR12243">
    <property type="entry name" value="MADF DOMAIN TRANSCRIPTION FACTOR"/>
    <property type="match status" value="1"/>
</dbReference>
<dbReference type="GO" id="GO:0005634">
    <property type="term" value="C:nucleus"/>
    <property type="evidence" value="ECO:0007669"/>
    <property type="project" value="TreeGrafter"/>
</dbReference>
<reference evidence="3" key="1">
    <citation type="submission" date="2013-03" db="EMBL/GenBank/DDBJ databases">
        <title>The Genome Sequence of Anopheles christyi ACHKN1017.</title>
        <authorList>
            <consortium name="The Broad Institute Genomics Platform"/>
            <person name="Neafsey D.E."/>
            <person name="Besansky N."/>
            <person name="Walker B."/>
            <person name="Young S.K."/>
            <person name="Zeng Q."/>
            <person name="Gargeya S."/>
            <person name="Fitzgerald M."/>
            <person name="Haas B."/>
            <person name="Abouelleil A."/>
            <person name="Allen A.W."/>
            <person name="Alvarado L."/>
            <person name="Arachchi H.M."/>
            <person name="Berlin A.M."/>
            <person name="Chapman S.B."/>
            <person name="Gainer-Dewar J."/>
            <person name="Goldberg J."/>
            <person name="Griggs A."/>
            <person name="Gujja S."/>
            <person name="Hansen M."/>
            <person name="Howarth C."/>
            <person name="Imamovic A."/>
            <person name="Ireland A."/>
            <person name="Larimer J."/>
            <person name="McCowan C."/>
            <person name="Murphy C."/>
            <person name="Pearson M."/>
            <person name="Poon T.W."/>
            <person name="Priest M."/>
            <person name="Roberts A."/>
            <person name="Saif S."/>
            <person name="Shea T."/>
            <person name="Sisk P."/>
            <person name="Sykes S."/>
            <person name="Wortman J."/>
            <person name="Nusbaum C."/>
            <person name="Birren B."/>
        </authorList>
    </citation>
    <scope>NUCLEOTIDE SEQUENCE [LARGE SCALE GENOMIC DNA]</scope>
    <source>
        <strain evidence="3">ACHKN1017</strain>
    </source>
</reference>
<evidence type="ECO:0000313" key="2">
    <source>
        <dbReference type="EnsemblMetazoa" id="ACHR002129-PA"/>
    </source>
</evidence>
<evidence type="ECO:0000259" key="1">
    <source>
        <dbReference type="PROSITE" id="PS51029"/>
    </source>
</evidence>
<dbReference type="InterPro" id="IPR039353">
    <property type="entry name" value="TF_Adf1"/>
</dbReference>
<dbReference type="VEuPathDB" id="VectorBase:ACHR002129"/>
<accession>A0A182JUE7</accession>
<organism evidence="2 3">
    <name type="scientific">Anopheles christyi</name>
    <dbReference type="NCBI Taxonomy" id="43041"/>
    <lineage>
        <taxon>Eukaryota</taxon>
        <taxon>Metazoa</taxon>
        <taxon>Ecdysozoa</taxon>
        <taxon>Arthropoda</taxon>
        <taxon>Hexapoda</taxon>
        <taxon>Insecta</taxon>
        <taxon>Pterygota</taxon>
        <taxon>Neoptera</taxon>
        <taxon>Endopterygota</taxon>
        <taxon>Diptera</taxon>
        <taxon>Nematocera</taxon>
        <taxon>Culicoidea</taxon>
        <taxon>Culicidae</taxon>
        <taxon>Anophelinae</taxon>
        <taxon>Anopheles</taxon>
    </lineage>
</organism>
<dbReference type="Pfam" id="PF10545">
    <property type="entry name" value="MADF_DNA_bdg"/>
    <property type="match status" value="1"/>
</dbReference>
<name>A0A182JUE7_9DIPT</name>
<reference evidence="2" key="2">
    <citation type="submission" date="2020-05" db="UniProtKB">
        <authorList>
            <consortium name="EnsemblMetazoa"/>
        </authorList>
    </citation>
    <scope>IDENTIFICATION</scope>
    <source>
        <strain evidence="2">ACHKN1017</strain>
    </source>
</reference>
<keyword evidence="3" id="KW-1185">Reference proteome</keyword>
<proteinExistence type="predicted"/>
<evidence type="ECO:0000313" key="3">
    <source>
        <dbReference type="Proteomes" id="UP000075881"/>
    </source>
</evidence>
<dbReference type="GO" id="GO:0006357">
    <property type="term" value="P:regulation of transcription by RNA polymerase II"/>
    <property type="evidence" value="ECO:0007669"/>
    <property type="project" value="TreeGrafter"/>
</dbReference>
<dbReference type="Proteomes" id="UP000075881">
    <property type="component" value="Unassembled WGS sequence"/>
</dbReference>
<feature type="domain" description="MADF" evidence="1">
    <location>
        <begin position="160"/>
        <end position="237"/>
    </location>
</feature>
<dbReference type="AlphaFoldDB" id="A0A182JUE7"/>
<dbReference type="EnsemblMetazoa" id="ACHR002129-RA">
    <property type="protein sequence ID" value="ACHR002129-PA"/>
    <property type="gene ID" value="ACHR002129"/>
</dbReference>
<dbReference type="PANTHER" id="PTHR12243:SF69">
    <property type="entry name" value="SI:CH73-59F11.3"/>
    <property type="match status" value="1"/>
</dbReference>